<name>A0A3S0ZI46_CHLFR</name>
<dbReference type="Gene3D" id="3.40.50.2300">
    <property type="match status" value="1"/>
</dbReference>
<dbReference type="Pfam" id="PF00072">
    <property type="entry name" value="Response_reg"/>
    <property type="match status" value="1"/>
</dbReference>
<organism evidence="4 5">
    <name type="scientific">Chlorogloeopsis fritschii PCC 6912</name>
    <dbReference type="NCBI Taxonomy" id="211165"/>
    <lineage>
        <taxon>Bacteria</taxon>
        <taxon>Bacillati</taxon>
        <taxon>Cyanobacteriota</taxon>
        <taxon>Cyanophyceae</taxon>
        <taxon>Nostocales</taxon>
        <taxon>Chlorogloeopsidaceae</taxon>
        <taxon>Chlorogloeopsis</taxon>
    </lineage>
</organism>
<dbReference type="SUPFAM" id="SSF52172">
    <property type="entry name" value="CheY-like"/>
    <property type="match status" value="1"/>
</dbReference>
<evidence type="ECO:0000259" key="3">
    <source>
        <dbReference type="PROSITE" id="PS50110"/>
    </source>
</evidence>
<evidence type="ECO:0000256" key="2">
    <source>
        <dbReference type="PROSITE-ProRule" id="PRU00169"/>
    </source>
</evidence>
<dbReference type="EMBL" id="RSCJ01000020">
    <property type="protein sequence ID" value="RUR76535.1"/>
    <property type="molecule type" value="Genomic_DNA"/>
</dbReference>
<gene>
    <name evidence="4" type="ORF">PCC6912_43230</name>
</gene>
<keyword evidence="1" id="KW-0597">Phosphoprotein</keyword>
<dbReference type="PANTHER" id="PTHR44591">
    <property type="entry name" value="STRESS RESPONSE REGULATOR PROTEIN 1"/>
    <property type="match status" value="1"/>
</dbReference>
<comment type="caution">
    <text evidence="2">Lacks conserved residue(s) required for the propagation of feature annotation.</text>
</comment>
<dbReference type="PANTHER" id="PTHR44591:SF23">
    <property type="entry name" value="CHEY SUBFAMILY"/>
    <property type="match status" value="1"/>
</dbReference>
<dbReference type="AlphaFoldDB" id="A0A3S0ZI46"/>
<dbReference type="PROSITE" id="PS50110">
    <property type="entry name" value="RESPONSE_REGULATORY"/>
    <property type="match status" value="1"/>
</dbReference>
<sequence>MMCHNFSLSLNKYLPLNGLQVLVVDSDFDSRLLLTMVFEGYGIETISATSTNEALTILKQVKPDLLISEIGLPNEDGYSLIHKVKALEEAQQIEIPAIALTVYDTEEDCANALSAGFCKHLSKPFDIDELIATVACLARQVQLVPAR</sequence>
<dbReference type="GO" id="GO:0000160">
    <property type="term" value="P:phosphorelay signal transduction system"/>
    <property type="evidence" value="ECO:0007669"/>
    <property type="project" value="InterPro"/>
</dbReference>
<keyword evidence="5" id="KW-1185">Reference proteome</keyword>
<dbReference type="SMART" id="SM00448">
    <property type="entry name" value="REC"/>
    <property type="match status" value="1"/>
</dbReference>
<evidence type="ECO:0000313" key="4">
    <source>
        <dbReference type="EMBL" id="RUR76535.1"/>
    </source>
</evidence>
<evidence type="ECO:0000313" key="5">
    <source>
        <dbReference type="Proteomes" id="UP000268857"/>
    </source>
</evidence>
<proteinExistence type="predicted"/>
<dbReference type="RefSeq" id="WP_235083191.1">
    <property type="nucleotide sequence ID" value="NZ_AJLN01000122.1"/>
</dbReference>
<accession>A0A3S0ZI46</accession>
<evidence type="ECO:0000256" key="1">
    <source>
        <dbReference type="ARBA" id="ARBA00022553"/>
    </source>
</evidence>
<feature type="domain" description="Response regulatory" evidence="3">
    <location>
        <begin position="20"/>
        <end position="138"/>
    </location>
</feature>
<protein>
    <recommendedName>
        <fullName evidence="3">Response regulatory domain-containing protein</fullName>
    </recommendedName>
</protein>
<dbReference type="Proteomes" id="UP000268857">
    <property type="component" value="Unassembled WGS sequence"/>
</dbReference>
<comment type="caution">
    <text evidence="4">The sequence shown here is derived from an EMBL/GenBank/DDBJ whole genome shotgun (WGS) entry which is preliminary data.</text>
</comment>
<dbReference type="InterPro" id="IPR011006">
    <property type="entry name" value="CheY-like_superfamily"/>
</dbReference>
<reference evidence="4 5" key="1">
    <citation type="journal article" date="2019" name="Genome Biol. Evol.">
        <title>Day and night: Metabolic profiles and evolutionary relationships of six axenic non-marine cyanobacteria.</title>
        <authorList>
            <person name="Will S.E."/>
            <person name="Henke P."/>
            <person name="Boedeker C."/>
            <person name="Huang S."/>
            <person name="Brinkmann H."/>
            <person name="Rohde M."/>
            <person name="Jarek M."/>
            <person name="Friedl T."/>
            <person name="Seufert S."/>
            <person name="Schumacher M."/>
            <person name="Overmann J."/>
            <person name="Neumann-Schaal M."/>
            <person name="Petersen J."/>
        </authorList>
    </citation>
    <scope>NUCLEOTIDE SEQUENCE [LARGE SCALE GENOMIC DNA]</scope>
    <source>
        <strain evidence="4 5">PCC 6912</strain>
    </source>
</reference>
<dbReference type="InterPro" id="IPR050595">
    <property type="entry name" value="Bact_response_regulator"/>
</dbReference>
<dbReference type="STRING" id="211165.GCA_000317285_05549"/>
<dbReference type="InterPro" id="IPR001789">
    <property type="entry name" value="Sig_transdc_resp-reg_receiver"/>
</dbReference>